<organism evidence="2 3">
    <name type="scientific">Mycena metata</name>
    <dbReference type="NCBI Taxonomy" id="1033252"/>
    <lineage>
        <taxon>Eukaryota</taxon>
        <taxon>Fungi</taxon>
        <taxon>Dikarya</taxon>
        <taxon>Basidiomycota</taxon>
        <taxon>Agaricomycotina</taxon>
        <taxon>Agaricomycetes</taxon>
        <taxon>Agaricomycetidae</taxon>
        <taxon>Agaricales</taxon>
        <taxon>Marasmiineae</taxon>
        <taxon>Mycenaceae</taxon>
        <taxon>Mycena</taxon>
    </lineage>
</organism>
<dbReference type="Proteomes" id="UP001215598">
    <property type="component" value="Unassembled WGS sequence"/>
</dbReference>
<feature type="region of interest" description="Disordered" evidence="1">
    <location>
        <begin position="111"/>
        <end position="180"/>
    </location>
</feature>
<dbReference type="AlphaFoldDB" id="A0AAD7JSQ6"/>
<dbReference type="EMBL" id="JARKIB010000017">
    <property type="protein sequence ID" value="KAJ7769800.1"/>
    <property type="molecule type" value="Genomic_DNA"/>
</dbReference>
<proteinExistence type="predicted"/>
<keyword evidence="3" id="KW-1185">Reference proteome</keyword>
<evidence type="ECO:0000256" key="1">
    <source>
        <dbReference type="SAM" id="MobiDB-lite"/>
    </source>
</evidence>
<protein>
    <submittedName>
        <fullName evidence="2">Uncharacterized protein</fullName>
    </submittedName>
</protein>
<feature type="compositionally biased region" description="Polar residues" evidence="1">
    <location>
        <begin position="152"/>
        <end position="180"/>
    </location>
</feature>
<comment type="caution">
    <text evidence="2">The sequence shown here is derived from an EMBL/GenBank/DDBJ whole genome shotgun (WGS) entry which is preliminary data.</text>
</comment>
<sequence>MQVVLTELVVDWVEALDLPASRKIALRHAILGPLQSNATFMAVLQTKGIFRLDSETIPKYPGDALEVFAGAVAKFVSLDALKLWVAPTFEPIISESVKAWDSYSEMSEKHGAKLKAERTRPALEDTPEGVDRRPTNKPRRNEPQWAGAGNLFTRSTRATQVNPEASPSSSSTPDLITPPTTRTAIPSIVYSFRLPAESDLAWIPEEVPSSFEDTIDKQIAFEPLWRLQDSEY</sequence>
<gene>
    <name evidence="2" type="ORF">B0H16DRAFT_1516445</name>
</gene>
<reference evidence="2" key="1">
    <citation type="submission" date="2023-03" db="EMBL/GenBank/DDBJ databases">
        <title>Massive genome expansion in bonnet fungi (Mycena s.s.) driven by repeated elements and novel gene families across ecological guilds.</title>
        <authorList>
            <consortium name="Lawrence Berkeley National Laboratory"/>
            <person name="Harder C.B."/>
            <person name="Miyauchi S."/>
            <person name="Viragh M."/>
            <person name="Kuo A."/>
            <person name="Thoen E."/>
            <person name="Andreopoulos B."/>
            <person name="Lu D."/>
            <person name="Skrede I."/>
            <person name="Drula E."/>
            <person name="Henrissat B."/>
            <person name="Morin E."/>
            <person name="Kohler A."/>
            <person name="Barry K."/>
            <person name="LaButti K."/>
            <person name="Morin E."/>
            <person name="Salamov A."/>
            <person name="Lipzen A."/>
            <person name="Mereny Z."/>
            <person name="Hegedus B."/>
            <person name="Baldrian P."/>
            <person name="Stursova M."/>
            <person name="Weitz H."/>
            <person name="Taylor A."/>
            <person name="Grigoriev I.V."/>
            <person name="Nagy L.G."/>
            <person name="Martin F."/>
            <person name="Kauserud H."/>
        </authorList>
    </citation>
    <scope>NUCLEOTIDE SEQUENCE</scope>
    <source>
        <strain evidence="2">CBHHK182m</strain>
    </source>
</reference>
<evidence type="ECO:0000313" key="2">
    <source>
        <dbReference type="EMBL" id="KAJ7769800.1"/>
    </source>
</evidence>
<feature type="compositionally biased region" description="Basic and acidic residues" evidence="1">
    <location>
        <begin position="111"/>
        <end position="142"/>
    </location>
</feature>
<accession>A0AAD7JSQ6</accession>
<evidence type="ECO:0000313" key="3">
    <source>
        <dbReference type="Proteomes" id="UP001215598"/>
    </source>
</evidence>
<name>A0AAD7JSQ6_9AGAR</name>